<reference evidence="1" key="1">
    <citation type="submission" date="2021-06" db="EMBL/GenBank/DDBJ databases">
        <authorList>
            <person name="Kallberg Y."/>
            <person name="Tangrot J."/>
            <person name="Rosling A."/>
        </authorList>
    </citation>
    <scope>NUCLEOTIDE SEQUENCE</scope>
    <source>
        <strain evidence="1">MA453B</strain>
    </source>
</reference>
<dbReference type="OrthoDB" id="2326117at2759"/>
<gene>
    <name evidence="1" type="ORF">DERYTH_LOCUS13552</name>
</gene>
<dbReference type="Proteomes" id="UP000789405">
    <property type="component" value="Unassembled WGS sequence"/>
</dbReference>
<organism evidence="1 2">
    <name type="scientific">Dentiscutata erythropus</name>
    <dbReference type="NCBI Taxonomy" id="1348616"/>
    <lineage>
        <taxon>Eukaryota</taxon>
        <taxon>Fungi</taxon>
        <taxon>Fungi incertae sedis</taxon>
        <taxon>Mucoromycota</taxon>
        <taxon>Glomeromycotina</taxon>
        <taxon>Glomeromycetes</taxon>
        <taxon>Diversisporales</taxon>
        <taxon>Gigasporaceae</taxon>
        <taxon>Dentiscutata</taxon>
    </lineage>
</organism>
<sequence>MANNHSTVEGEIYTDPTMVPFECCPNREKILSSSFSFGQLCRIGTLAGHAWTKEELKTPCCFMVPNIQSIEERILESVFPVPNGEEQGEPREGCDNSKSLLMLVEMIANKSDHKRVAKSLGCKLEGGDIPGCISYMEDIKMYYGFDNIIIIGELHSGILFFGLLQLCVRVGRNV</sequence>
<comment type="caution">
    <text evidence="1">The sequence shown here is derived from an EMBL/GenBank/DDBJ whole genome shotgun (WGS) entry which is preliminary data.</text>
</comment>
<name>A0A9N9HWN9_9GLOM</name>
<dbReference type="AlphaFoldDB" id="A0A9N9HWN9"/>
<keyword evidence="2" id="KW-1185">Reference proteome</keyword>
<accession>A0A9N9HWN9</accession>
<proteinExistence type="predicted"/>
<evidence type="ECO:0000313" key="2">
    <source>
        <dbReference type="Proteomes" id="UP000789405"/>
    </source>
</evidence>
<evidence type="ECO:0000313" key="1">
    <source>
        <dbReference type="EMBL" id="CAG8710503.1"/>
    </source>
</evidence>
<dbReference type="EMBL" id="CAJVPY010009594">
    <property type="protein sequence ID" value="CAG8710503.1"/>
    <property type="molecule type" value="Genomic_DNA"/>
</dbReference>
<protein>
    <submittedName>
        <fullName evidence="1">24658_t:CDS:1</fullName>
    </submittedName>
</protein>